<name>A0A1Y5SGT8_9RHOB</name>
<dbReference type="PANTHER" id="PTHR30055">
    <property type="entry name" value="HTH-TYPE TRANSCRIPTIONAL REGULATOR RUTR"/>
    <property type="match status" value="1"/>
</dbReference>
<protein>
    <submittedName>
        <fullName evidence="6">HTH-type transcriptional repressor KstR2</fullName>
    </submittedName>
</protein>
<feature type="DNA-binding region" description="H-T-H motif" evidence="4">
    <location>
        <begin position="33"/>
        <end position="52"/>
    </location>
</feature>
<dbReference type="InterPro" id="IPR036271">
    <property type="entry name" value="Tet_transcr_reg_TetR-rel_C_sf"/>
</dbReference>
<dbReference type="GO" id="GO:0003700">
    <property type="term" value="F:DNA-binding transcription factor activity"/>
    <property type="evidence" value="ECO:0007669"/>
    <property type="project" value="TreeGrafter"/>
</dbReference>
<dbReference type="AlphaFoldDB" id="A0A1Y5SGT8"/>
<evidence type="ECO:0000256" key="4">
    <source>
        <dbReference type="PROSITE-ProRule" id="PRU00335"/>
    </source>
</evidence>
<evidence type="ECO:0000256" key="3">
    <source>
        <dbReference type="ARBA" id="ARBA00023163"/>
    </source>
</evidence>
<gene>
    <name evidence="6" type="primary">kstR2_2</name>
    <name evidence="6" type="ORF">TRL7639_02041</name>
</gene>
<evidence type="ECO:0000313" key="7">
    <source>
        <dbReference type="Proteomes" id="UP000193077"/>
    </source>
</evidence>
<dbReference type="InterPro" id="IPR041490">
    <property type="entry name" value="KstR2_TetR_C"/>
</dbReference>
<reference evidence="6 7" key="1">
    <citation type="submission" date="2017-03" db="EMBL/GenBank/DDBJ databases">
        <authorList>
            <person name="Afonso C.L."/>
            <person name="Miller P.J."/>
            <person name="Scott M.A."/>
            <person name="Spackman E."/>
            <person name="Goraichik I."/>
            <person name="Dimitrov K.M."/>
            <person name="Suarez D.L."/>
            <person name="Swayne D.E."/>
        </authorList>
    </citation>
    <scope>NUCLEOTIDE SEQUENCE [LARGE SCALE GENOMIC DNA]</scope>
    <source>
        <strain evidence="6 7">CECT 7639</strain>
    </source>
</reference>
<evidence type="ECO:0000256" key="2">
    <source>
        <dbReference type="ARBA" id="ARBA00023125"/>
    </source>
</evidence>
<evidence type="ECO:0000313" key="6">
    <source>
        <dbReference type="EMBL" id="SLN39782.1"/>
    </source>
</evidence>
<evidence type="ECO:0000259" key="5">
    <source>
        <dbReference type="PROSITE" id="PS50977"/>
    </source>
</evidence>
<sequence>MSQTAAETRSERYEELLRAAAECFQSRGFSATSIDTVARHLGATKGRVYHYFPSKMDLFNAVRERAMDLVFAASEPGYSLQGSPAERLYVMSEGHARSMIDDLPYMHVLMDGLQMLRYSTTTQFQREAMEAHLTRRDLYEQRFREVVVQGVADGQFHIGPQLSITIQSFMSTLNGPVFWYRPRGEDTTESRQAIVDDVVRFAMSGLGLSADSITQHSNQSQKVFA</sequence>
<dbReference type="RefSeq" id="WP_165759791.1">
    <property type="nucleotide sequence ID" value="NZ_FWFO01000001.1"/>
</dbReference>
<dbReference type="InterPro" id="IPR050109">
    <property type="entry name" value="HTH-type_TetR-like_transc_reg"/>
</dbReference>
<dbReference type="GO" id="GO:0000976">
    <property type="term" value="F:transcription cis-regulatory region binding"/>
    <property type="evidence" value="ECO:0007669"/>
    <property type="project" value="TreeGrafter"/>
</dbReference>
<dbReference type="InterPro" id="IPR001647">
    <property type="entry name" value="HTH_TetR"/>
</dbReference>
<dbReference type="PROSITE" id="PS01081">
    <property type="entry name" value="HTH_TETR_1"/>
    <property type="match status" value="1"/>
</dbReference>
<dbReference type="PRINTS" id="PR00455">
    <property type="entry name" value="HTHTETR"/>
</dbReference>
<dbReference type="PROSITE" id="PS50977">
    <property type="entry name" value="HTH_TETR_2"/>
    <property type="match status" value="1"/>
</dbReference>
<keyword evidence="3" id="KW-0804">Transcription</keyword>
<proteinExistence type="predicted"/>
<dbReference type="InterPro" id="IPR009057">
    <property type="entry name" value="Homeodomain-like_sf"/>
</dbReference>
<dbReference type="Pfam" id="PF00440">
    <property type="entry name" value="TetR_N"/>
    <property type="match status" value="1"/>
</dbReference>
<dbReference type="PANTHER" id="PTHR30055:SF234">
    <property type="entry name" value="HTH-TYPE TRANSCRIPTIONAL REGULATOR BETI"/>
    <property type="match status" value="1"/>
</dbReference>
<dbReference type="Gene3D" id="1.10.357.10">
    <property type="entry name" value="Tetracycline Repressor, domain 2"/>
    <property type="match status" value="1"/>
</dbReference>
<evidence type="ECO:0000256" key="1">
    <source>
        <dbReference type="ARBA" id="ARBA00023015"/>
    </source>
</evidence>
<keyword evidence="2 4" id="KW-0238">DNA-binding</keyword>
<accession>A0A1Y5SGT8</accession>
<keyword evidence="1" id="KW-0805">Transcription regulation</keyword>
<keyword evidence="7" id="KW-1185">Reference proteome</keyword>
<dbReference type="Proteomes" id="UP000193077">
    <property type="component" value="Unassembled WGS sequence"/>
</dbReference>
<dbReference type="EMBL" id="FWFO01000001">
    <property type="protein sequence ID" value="SLN39782.1"/>
    <property type="molecule type" value="Genomic_DNA"/>
</dbReference>
<organism evidence="6 7">
    <name type="scientific">Falsiruegeria litorea R37</name>
    <dbReference type="NCBI Taxonomy" id="1200284"/>
    <lineage>
        <taxon>Bacteria</taxon>
        <taxon>Pseudomonadati</taxon>
        <taxon>Pseudomonadota</taxon>
        <taxon>Alphaproteobacteria</taxon>
        <taxon>Rhodobacterales</taxon>
        <taxon>Roseobacteraceae</taxon>
        <taxon>Falsiruegeria</taxon>
    </lineage>
</organism>
<dbReference type="SUPFAM" id="SSF46689">
    <property type="entry name" value="Homeodomain-like"/>
    <property type="match status" value="1"/>
</dbReference>
<feature type="domain" description="HTH tetR-type" evidence="5">
    <location>
        <begin position="10"/>
        <end position="70"/>
    </location>
</feature>
<dbReference type="Pfam" id="PF17932">
    <property type="entry name" value="TetR_C_24"/>
    <property type="match status" value="1"/>
</dbReference>
<dbReference type="InterPro" id="IPR023772">
    <property type="entry name" value="DNA-bd_HTH_TetR-type_CS"/>
</dbReference>
<dbReference type="SUPFAM" id="SSF48498">
    <property type="entry name" value="Tetracyclin repressor-like, C-terminal domain"/>
    <property type="match status" value="1"/>
</dbReference>
<dbReference type="Gene3D" id="1.10.10.60">
    <property type="entry name" value="Homeodomain-like"/>
    <property type="match status" value="1"/>
</dbReference>